<organism evidence="2">
    <name type="scientific">Phytophthora nicotianae</name>
    <name type="common">Potato buckeye rot agent</name>
    <name type="synonym">Phytophthora parasitica</name>
    <dbReference type="NCBI Taxonomy" id="4792"/>
    <lineage>
        <taxon>Eukaryota</taxon>
        <taxon>Sar</taxon>
        <taxon>Stramenopiles</taxon>
        <taxon>Oomycota</taxon>
        <taxon>Peronosporomycetes</taxon>
        <taxon>Peronosporales</taxon>
        <taxon>Peronosporaceae</taxon>
        <taxon>Phytophthora</taxon>
    </lineage>
</organism>
<dbReference type="OrthoDB" id="128169at2759"/>
<accession>W2KBA7</accession>
<evidence type="ECO:0000256" key="1">
    <source>
        <dbReference type="SAM" id="MobiDB-lite"/>
    </source>
</evidence>
<feature type="region of interest" description="Disordered" evidence="1">
    <location>
        <begin position="312"/>
        <end position="355"/>
    </location>
</feature>
<sequence length="442" mass="49988">MRLDKHSKILWGSSSEDEEAQEAKSEDFSPSTGVETTDCSFSGLRSATARSLLPDSSPPLVPAPLTDRAPVTVIGAPRAFNERATPIEGRFPDLGPAQTDAVSPRNQGVAALLQEHDQYAAECLPESDQAGQAPPQQRRPARNAQQLVNASRAAVSIKNWSANYEAQEAVLDSYYTNEVHTAPHGQHGRRVAAAVEYLKTTRGFKAHEQTMVSWVNAMLKAHKTRGNVQDGETGQERHNDLSPIQRRIRDLLSNIIEEQQDIEIGRTTAASKRQREEELRQGGLRHREDVARAMVGDTVTEVGGRAVALTDSGTVEEDNDADAGTRATKRKRRNPRHEIRIEKMLEKDSEQSSKLDERRLELEEKQFFANLDIRKEELALQRQQNEMRLAELKESNQLKRQEMAMRQQEFQIEMEHKRSELEKAWELKFKKLEVMLKTRSED</sequence>
<feature type="region of interest" description="Disordered" evidence="1">
    <location>
        <begin position="1"/>
        <end position="39"/>
    </location>
</feature>
<dbReference type="AlphaFoldDB" id="W2KBA7"/>
<evidence type="ECO:0000313" key="2">
    <source>
        <dbReference type="EMBL" id="ETL82392.1"/>
    </source>
</evidence>
<proteinExistence type="predicted"/>
<name>W2KBA7_PHYNI</name>
<reference evidence="2" key="1">
    <citation type="submission" date="2013-11" db="EMBL/GenBank/DDBJ databases">
        <title>The Genome Sequence of Phytophthora parasitica CHvinca01.</title>
        <authorList>
            <consortium name="The Broad Institute Genomics Platform"/>
            <person name="Russ C."/>
            <person name="Tyler B."/>
            <person name="Panabieres F."/>
            <person name="Shan W."/>
            <person name="Tripathy S."/>
            <person name="Grunwald N."/>
            <person name="Machado M."/>
            <person name="Johnson C.S."/>
            <person name="Arredondo F."/>
            <person name="Hong C."/>
            <person name="Coffey M."/>
            <person name="Young S.K."/>
            <person name="Zeng Q."/>
            <person name="Gargeya S."/>
            <person name="Fitzgerald M."/>
            <person name="Abouelleil A."/>
            <person name="Alvarado L."/>
            <person name="Chapman S.B."/>
            <person name="Gainer-Dewar J."/>
            <person name="Goldberg J."/>
            <person name="Griggs A."/>
            <person name="Gujja S."/>
            <person name="Hansen M."/>
            <person name="Howarth C."/>
            <person name="Imamovic A."/>
            <person name="Ireland A."/>
            <person name="Larimer J."/>
            <person name="McCowan C."/>
            <person name="Murphy C."/>
            <person name="Pearson M."/>
            <person name="Poon T.W."/>
            <person name="Priest M."/>
            <person name="Roberts A."/>
            <person name="Saif S."/>
            <person name="Shea T."/>
            <person name="Sykes S."/>
            <person name="Wortman J."/>
            <person name="Nusbaum C."/>
            <person name="Birren B."/>
        </authorList>
    </citation>
    <scope>NUCLEOTIDE SEQUENCE [LARGE SCALE GENOMIC DNA]</scope>
    <source>
        <strain evidence="2">CHvinca01</strain>
    </source>
</reference>
<dbReference type="Proteomes" id="UP000054423">
    <property type="component" value="Unassembled WGS sequence"/>
</dbReference>
<feature type="compositionally biased region" description="Polar residues" evidence="1">
    <location>
        <begin position="28"/>
        <end position="39"/>
    </location>
</feature>
<protein>
    <submittedName>
        <fullName evidence="2">Uncharacterized protein</fullName>
    </submittedName>
</protein>
<feature type="compositionally biased region" description="Basic and acidic residues" evidence="1">
    <location>
        <begin position="336"/>
        <end position="355"/>
    </location>
</feature>
<gene>
    <name evidence="2" type="ORF">L917_17435</name>
</gene>
<dbReference type="EMBL" id="KI682243">
    <property type="protein sequence ID" value="ETL82392.1"/>
    <property type="molecule type" value="Genomic_DNA"/>
</dbReference>